<organism evidence="1 2">
    <name type="scientific">Aequorivita ciconiae</name>
    <dbReference type="NCBI Taxonomy" id="2494375"/>
    <lineage>
        <taxon>Bacteria</taxon>
        <taxon>Pseudomonadati</taxon>
        <taxon>Bacteroidota</taxon>
        <taxon>Flavobacteriia</taxon>
        <taxon>Flavobacteriales</taxon>
        <taxon>Flavobacteriaceae</taxon>
        <taxon>Aequorivita</taxon>
    </lineage>
</organism>
<gene>
    <name evidence="1" type="ORF">EI546_11815</name>
</gene>
<accession>A0A410G7J9</accession>
<dbReference type="KEGG" id="aev:EI546_11815"/>
<dbReference type="InterPro" id="IPR035093">
    <property type="entry name" value="RelE/ParE_toxin_dom_sf"/>
</dbReference>
<proteinExistence type="predicted"/>
<dbReference type="EMBL" id="CP034951">
    <property type="protein sequence ID" value="QAA83247.1"/>
    <property type="molecule type" value="Genomic_DNA"/>
</dbReference>
<reference evidence="1 2" key="1">
    <citation type="submission" date="2019-01" db="EMBL/GenBank/DDBJ databases">
        <title>Complete genome sequencing of Aequorivita sp. H23M31.</title>
        <authorList>
            <person name="Bae J.-W."/>
        </authorList>
    </citation>
    <scope>NUCLEOTIDE SEQUENCE [LARGE SCALE GENOMIC DNA]</scope>
    <source>
        <strain evidence="1 2">H23M31</strain>
    </source>
</reference>
<dbReference type="AlphaFoldDB" id="A0A410G7J9"/>
<evidence type="ECO:0000313" key="2">
    <source>
        <dbReference type="Proteomes" id="UP000285517"/>
    </source>
</evidence>
<dbReference type="OrthoDB" id="595476at2"/>
<protein>
    <submittedName>
        <fullName evidence="1">Uncharacterized protein</fullName>
    </submittedName>
</protein>
<dbReference type="Proteomes" id="UP000285517">
    <property type="component" value="Chromosome"/>
</dbReference>
<name>A0A410G7J9_9FLAO</name>
<evidence type="ECO:0000313" key="1">
    <source>
        <dbReference type="EMBL" id="QAA83247.1"/>
    </source>
</evidence>
<keyword evidence="2" id="KW-1185">Reference proteome</keyword>
<sequence>MKHTINYLEENPFLFQIVYKDYRQVPVKKFPFVILYKTDLDTVKVYRVFPMNMNPSGKFKIIRK</sequence>
<dbReference type="Gene3D" id="3.30.2310.20">
    <property type="entry name" value="RelE-like"/>
    <property type="match status" value="1"/>
</dbReference>